<protein>
    <submittedName>
        <fullName evidence="2">Uncharacterized protein</fullName>
    </submittedName>
</protein>
<proteinExistence type="predicted"/>
<keyword evidence="3" id="KW-1185">Reference proteome</keyword>
<evidence type="ECO:0000256" key="1">
    <source>
        <dbReference type="SAM" id="MobiDB-lite"/>
    </source>
</evidence>
<gene>
    <name evidence="2" type="ORF">WICPIJ_009831</name>
</gene>
<name>A0A9P8TBJ0_WICPI</name>
<dbReference type="AlphaFoldDB" id="A0A9P8TBJ0"/>
<evidence type="ECO:0000313" key="2">
    <source>
        <dbReference type="EMBL" id="KAH3673443.1"/>
    </source>
</evidence>
<dbReference type="Proteomes" id="UP000774326">
    <property type="component" value="Unassembled WGS sequence"/>
</dbReference>
<sequence>QTPHPDTTSRHHIQTPHPAKLFSNWFKSLKHRPITEDMTVGTESQYQHLTDDELPFFGLPLDLPPERLETGEPPATKPTLADSDRDLAAADNWASKSLTELKLIAVGDIMDKWTKAESLSSPVVEVTNNTKPAI</sequence>
<accession>A0A9P8TBJ0</accession>
<dbReference type="EMBL" id="JAEUBG010005651">
    <property type="protein sequence ID" value="KAH3673443.1"/>
    <property type="molecule type" value="Genomic_DNA"/>
</dbReference>
<evidence type="ECO:0000313" key="3">
    <source>
        <dbReference type="Proteomes" id="UP000774326"/>
    </source>
</evidence>
<comment type="caution">
    <text evidence="2">The sequence shown here is derived from an EMBL/GenBank/DDBJ whole genome shotgun (WGS) entry which is preliminary data.</text>
</comment>
<reference evidence="2" key="2">
    <citation type="submission" date="2021-01" db="EMBL/GenBank/DDBJ databases">
        <authorList>
            <person name="Schikora-Tamarit M.A."/>
        </authorList>
    </citation>
    <scope>NUCLEOTIDE SEQUENCE</scope>
    <source>
        <strain evidence="2">CBS2887</strain>
    </source>
</reference>
<organism evidence="2 3">
    <name type="scientific">Wickerhamomyces pijperi</name>
    <name type="common">Yeast</name>
    <name type="synonym">Pichia pijperi</name>
    <dbReference type="NCBI Taxonomy" id="599730"/>
    <lineage>
        <taxon>Eukaryota</taxon>
        <taxon>Fungi</taxon>
        <taxon>Dikarya</taxon>
        <taxon>Ascomycota</taxon>
        <taxon>Saccharomycotina</taxon>
        <taxon>Saccharomycetes</taxon>
        <taxon>Phaffomycetales</taxon>
        <taxon>Wickerhamomycetaceae</taxon>
        <taxon>Wickerhamomyces</taxon>
    </lineage>
</organism>
<feature type="non-terminal residue" evidence="2">
    <location>
        <position position="134"/>
    </location>
</feature>
<feature type="region of interest" description="Disordered" evidence="1">
    <location>
        <begin position="61"/>
        <end position="81"/>
    </location>
</feature>
<reference evidence="2" key="1">
    <citation type="journal article" date="2021" name="Open Biol.">
        <title>Shared evolutionary footprints suggest mitochondrial oxidative damage underlies multiple complex I losses in fungi.</title>
        <authorList>
            <person name="Schikora-Tamarit M.A."/>
            <person name="Marcet-Houben M."/>
            <person name="Nosek J."/>
            <person name="Gabaldon T."/>
        </authorList>
    </citation>
    <scope>NUCLEOTIDE SEQUENCE</scope>
    <source>
        <strain evidence="2">CBS2887</strain>
    </source>
</reference>